<dbReference type="SUPFAM" id="SSF52172">
    <property type="entry name" value="CheY-like"/>
    <property type="match status" value="1"/>
</dbReference>
<comment type="function">
    <text evidence="5">May play the central regulatory role in sporulation. It may be an element of the effector pathway responsible for the activation of sporulation genes in response to nutritional stress. Spo0A may act in concert with spo0H (a sigma factor) to control the expression of some genes that are critical to the sporulation process.</text>
</comment>
<dbReference type="AlphaFoldDB" id="A0A7X3SJK9"/>
<evidence type="ECO:0000256" key="4">
    <source>
        <dbReference type="ARBA" id="ARBA00023159"/>
    </source>
</evidence>
<keyword evidence="4" id="KW-0010">Activator</keyword>
<keyword evidence="2" id="KW-0963">Cytoplasm</keyword>
<reference evidence="10 11" key="1">
    <citation type="submission" date="2019-12" db="EMBL/GenBank/DDBJ databases">
        <title>Sporaefaciens musculi gen. nov., sp. nov., a novel bacterium isolated from the caecum of an obese mouse.</title>
        <authorList>
            <person name="Rasmussen T.S."/>
            <person name="Streidl T."/>
            <person name="Hitch T.C.A."/>
            <person name="Wortmann E."/>
            <person name="Deptula P."/>
            <person name="Hansen M."/>
            <person name="Nielsen D.S."/>
            <person name="Clavel T."/>
            <person name="Vogensen F.K."/>
        </authorList>
    </citation>
    <scope>NUCLEOTIDE SEQUENCE [LARGE SCALE GENOMIC DNA]</scope>
    <source>
        <strain evidence="10 11">WCA-9-b2</strain>
    </source>
</reference>
<dbReference type="Proteomes" id="UP000460412">
    <property type="component" value="Unassembled WGS sequence"/>
</dbReference>
<comment type="caution">
    <text evidence="10">The sequence shown here is derived from an EMBL/GenBank/DDBJ whole genome shotgun (WGS) entry which is preliminary data.</text>
</comment>
<dbReference type="PANTHER" id="PTHR37299:SF3">
    <property type="entry name" value="STAGE 0 SPORULATION PROTEIN A HOMOLOG"/>
    <property type="match status" value="1"/>
</dbReference>
<dbReference type="InterPro" id="IPR001789">
    <property type="entry name" value="Sig_transdc_resp-reg_receiver"/>
</dbReference>
<dbReference type="InterPro" id="IPR007492">
    <property type="entry name" value="LytTR_DNA-bd_dom"/>
</dbReference>
<dbReference type="Gene3D" id="2.40.50.1020">
    <property type="entry name" value="LytTr DNA-binding domain"/>
    <property type="match status" value="1"/>
</dbReference>
<name>A0A7X3SJK9_9FIRM</name>
<evidence type="ECO:0000313" key="10">
    <source>
        <dbReference type="EMBL" id="MXP76480.1"/>
    </source>
</evidence>
<evidence type="ECO:0000256" key="7">
    <source>
        <dbReference type="PROSITE-ProRule" id="PRU00169"/>
    </source>
</evidence>
<dbReference type="EMBL" id="WUQX01000001">
    <property type="protein sequence ID" value="MXP76480.1"/>
    <property type="molecule type" value="Genomic_DNA"/>
</dbReference>
<dbReference type="SMART" id="SM00850">
    <property type="entry name" value="LytTR"/>
    <property type="match status" value="1"/>
</dbReference>
<evidence type="ECO:0000256" key="5">
    <source>
        <dbReference type="ARBA" id="ARBA00024867"/>
    </source>
</evidence>
<evidence type="ECO:0000259" key="8">
    <source>
        <dbReference type="PROSITE" id="PS50110"/>
    </source>
</evidence>
<dbReference type="Pfam" id="PF00072">
    <property type="entry name" value="Response_reg"/>
    <property type="match status" value="1"/>
</dbReference>
<dbReference type="PROSITE" id="PS50930">
    <property type="entry name" value="HTH_LYTTR"/>
    <property type="match status" value="1"/>
</dbReference>
<evidence type="ECO:0000256" key="1">
    <source>
        <dbReference type="ARBA" id="ARBA00018672"/>
    </source>
</evidence>
<dbReference type="Pfam" id="PF04397">
    <property type="entry name" value="LytTR"/>
    <property type="match status" value="1"/>
</dbReference>
<evidence type="ECO:0000256" key="3">
    <source>
        <dbReference type="ARBA" id="ARBA00023012"/>
    </source>
</evidence>
<evidence type="ECO:0000256" key="2">
    <source>
        <dbReference type="ARBA" id="ARBA00022490"/>
    </source>
</evidence>
<gene>
    <name evidence="10" type="ORF">GN277_14070</name>
</gene>
<dbReference type="GO" id="GO:0000156">
    <property type="term" value="F:phosphorelay response regulator activity"/>
    <property type="evidence" value="ECO:0007669"/>
    <property type="project" value="InterPro"/>
</dbReference>
<keyword evidence="3" id="KW-0902">Two-component regulatory system</keyword>
<dbReference type="PROSITE" id="PS50110">
    <property type="entry name" value="RESPONSE_REGULATORY"/>
    <property type="match status" value="1"/>
</dbReference>
<dbReference type="PANTHER" id="PTHR37299">
    <property type="entry name" value="TRANSCRIPTIONAL REGULATOR-RELATED"/>
    <property type="match status" value="1"/>
</dbReference>
<dbReference type="SMART" id="SM00448">
    <property type="entry name" value="REC"/>
    <property type="match status" value="1"/>
</dbReference>
<proteinExistence type="predicted"/>
<accession>A0A7X3SJK9</accession>
<feature type="domain" description="Response regulatory" evidence="8">
    <location>
        <begin position="3"/>
        <end position="126"/>
    </location>
</feature>
<organism evidence="10 11">
    <name type="scientific">Sporofaciens musculi</name>
    <dbReference type="NCBI Taxonomy" id="2681861"/>
    <lineage>
        <taxon>Bacteria</taxon>
        <taxon>Bacillati</taxon>
        <taxon>Bacillota</taxon>
        <taxon>Clostridia</taxon>
        <taxon>Lachnospirales</taxon>
        <taxon>Lachnospiraceae</taxon>
        <taxon>Sporofaciens</taxon>
    </lineage>
</organism>
<dbReference type="GO" id="GO:0003677">
    <property type="term" value="F:DNA binding"/>
    <property type="evidence" value="ECO:0007669"/>
    <property type="project" value="InterPro"/>
</dbReference>
<sequence>MLKIYICEDIEAERDKIQKVVENIVLMEELDMELYCVSEDPYKILEKVKETEEVGIYFLDIALGTDMTGLILAQEIRRYDPRGFIIFVTTHSEMSYMTFIYKLEALDFILKDAPEELGKRVYDCILKANQRFASVNNKVHANFSVKVNEKVFTVDYDDILFFETSPNVHKIILHCKNRQMEFLGKIKEIEKEVDKRFYRCHRSFLVNKDNIREIDFQNRVIYMVNGDECLLSSRMMKGLK</sequence>
<comment type="function">
    <text evidence="6">Required for high-level post-exponential phase expression of a series of secreted proteins.</text>
</comment>
<dbReference type="InterPro" id="IPR046947">
    <property type="entry name" value="LytR-like"/>
</dbReference>
<keyword evidence="7" id="KW-0597">Phosphoprotein</keyword>
<feature type="domain" description="HTH LytTR-type" evidence="9">
    <location>
        <begin position="143"/>
        <end position="240"/>
    </location>
</feature>
<feature type="modified residue" description="4-aspartylphosphate" evidence="7">
    <location>
        <position position="60"/>
    </location>
</feature>
<dbReference type="Gene3D" id="3.40.50.2300">
    <property type="match status" value="1"/>
</dbReference>
<evidence type="ECO:0000259" key="9">
    <source>
        <dbReference type="PROSITE" id="PS50930"/>
    </source>
</evidence>
<protein>
    <recommendedName>
        <fullName evidence="1">Stage 0 sporulation protein A homolog</fullName>
    </recommendedName>
</protein>
<dbReference type="InterPro" id="IPR011006">
    <property type="entry name" value="CheY-like_superfamily"/>
</dbReference>
<dbReference type="RefSeq" id="WP_159751612.1">
    <property type="nucleotide sequence ID" value="NZ_CASZNZ010000003.1"/>
</dbReference>
<evidence type="ECO:0000256" key="6">
    <source>
        <dbReference type="ARBA" id="ARBA00037164"/>
    </source>
</evidence>
<evidence type="ECO:0000313" key="11">
    <source>
        <dbReference type="Proteomes" id="UP000460412"/>
    </source>
</evidence>
<keyword evidence="11" id="KW-1185">Reference proteome</keyword>